<evidence type="ECO:0000313" key="2">
    <source>
        <dbReference type="Proteomes" id="UP000886501"/>
    </source>
</evidence>
<keyword evidence="2" id="KW-1185">Reference proteome</keyword>
<gene>
    <name evidence="1" type="ORF">BDM02DRAFT_3187864</name>
</gene>
<dbReference type="EMBL" id="MU118031">
    <property type="protein sequence ID" value="KAF9647526.1"/>
    <property type="molecule type" value="Genomic_DNA"/>
</dbReference>
<reference evidence="1" key="1">
    <citation type="submission" date="2019-10" db="EMBL/GenBank/DDBJ databases">
        <authorList>
            <consortium name="DOE Joint Genome Institute"/>
            <person name="Kuo A."/>
            <person name="Miyauchi S."/>
            <person name="Kiss E."/>
            <person name="Drula E."/>
            <person name="Kohler A."/>
            <person name="Sanchez-Garcia M."/>
            <person name="Andreopoulos B."/>
            <person name="Barry K.W."/>
            <person name="Bonito G."/>
            <person name="Buee M."/>
            <person name="Carver A."/>
            <person name="Chen C."/>
            <person name="Cichocki N."/>
            <person name="Clum A."/>
            <person name="Culley D."/>
            <person name="Crous P.W."/>
            <person name="Fauchery L."/>
            <person name="Girlanda M."/>
            <person name="Hayes R."/>
            <person name="Keri Z."/>
            <person name="Labutti K."/>
            <person name="Lipzen A."/>
            <person name="Lombard V."/>
            <person name="Magnuson J."/>
            <person name="Maillard F."/>
            <person name="Morin E."/>
            <person name="Murat C."/>
            <person name="Nolan M."/>
            <person name="Ohm R."/>
            <person name="Pangilinan J."/>
            <person name="Pereira M."/>
            <person name="Perotto S."/>
            <person name="Peter M."/>
            <person name="Riley R."/>
            <person name="Sitrit Y."/>
            <person name="Stielow B."/>
            <person name="Szollosi G."/>
            <person name="Zifcakova L."/>
            <person name="Stursova M."/>
            <person name="Spatafora J.W."/>
            <person name="Tedersoo L."/>
            <person name="Vaario L.-M."/>
            <person name="Yamada A."/>
            <person name="Yan M."/>
            <person name="Wang P."/>
            <person name="Xu J."/>
            <person name="Bruns T."/>
            <person name="Baldrian P."/>
            <person name="Vilgalys R."/>
            <person name="Henrissat B."/>
            <person name="Grigoriev I.V."/>
            <person name="Hibbett D."/>
            <person name="Nagy L.G."/>
            <person name="Martin F.M."/>
        </authorList>
    </citation>
    <scope>NUCLEOTIDE SEQUENCE</scope>
    <source>
        <strain evidence="1">P2</strain>
    </source>
</reference>
<name>A0ACB6ZD34_THEGA</name>
<organism evidence="1 2">
    <name type="scientific">Thelephora ganbajun</name>
    <name type="common">Ganba fungus</name>
    <dbReference type="NCBI Taxonomy" id="370292"/>
    <lineage>
        <taxon>Eukaryota</taxon>
        <taxon>Fungi</taxon>
        <taxon>Dikarya</taxon>
        <taxon>Basidiomycota</taxon>
        <taxon>Agaricomycotina</taxon>
        <taxon>Agaricomycetes</taxon>
        <taxon>Thelephorales</taxon>
        <taxon>Thelephoraceae</taxon>
        <taxon>Thelephora</taxon>
    </lineage>
</organism>
<accession>A0ACB6ZD34</accession>
<sequence>MKLLLKHPECNMKVVAVNGKIVKFVDEGTESRTINGVDSGLVEFKTAVQSLNIQIESIQNRIKERRRRPLRWNGTVRGSLGYLRARKQLEGILIKRSKIMKLYGSSAIGETMDVLHSVTEDAKDADLTIRRAGEAERATIADDDEIEGELRALTKDAKDDKRMAEEQWKN</sequence>
<dbReference type="Proteomes" id="UP000886501">
    <property type="component" value="Unassembled WGS sequence"/>
</dbReference>
<comment type="caution">
    <text evidence="1">The sequence shown here is derived from an EMBL/GenBank/DDBJ whole genome shotgun (WGS) entry which is preliminary data.</text>
</comment>
<evidence type="ECO:0000313" key="1">
    <source>
        <dbReference type="EMBL" id="KAF9647526.1"/>
    </source>
</evidence>
<protein>
    <submittedName>
        <fullName evidence="1">Uncharacterized protein</fullName>
    </submittedName>
</protein>
<proteinExistence type="predicted"/>
<reference evidence="1" key="2">
    <citation type="journal article" date="2020" name="Nat. Commun.">
        <title>Large-scale genome sequencing of mycorrhizal fungi provides insights into the early evolution of symbiotic traits.</title>
        <authorList>
            <person name="Miyauchi S."/>
            <person name="Kiss E."/>
            <person name="Kuo A."/>
            <person name="Drula E."/>
            <person name="Kohler A."/>
            <person name="Sanchez-Garcia M."/>
            <person name="Morin E."/>
            <person name="Andreopoulos B."/>
            <person name="Barry K.W."/>
            <person name="Bonito G."/>
            <person name="Buee M."/>
            <person name="Carver A."/>
            <person name="Chen C."/>
            <person name="Cichocki N."/>
            <person name="Clum A."/>
            <person name="Culley D."/>
            <person name="Crous P.W."/>
            <person name="Fauchery L."/>
            <person name="Girlanda M."/>
            <person name="Hayes R.D."/>
            <person name="Keri Z."/>
            <person name="LaButti K."/>
            <person name="Lipzen A."/>
            <person name="Lombard V."/>
            <person name="Magnuson J."/>
            <person name="Maillard F."/>
            <person name="Murat C."/>
            <person name="Nolan M."/>
            <person name="Ohm R.A."/>
            <person name="Pangilinan J."/>
            <person name="Pereira M.F."/>
            <person name="Perotto S."/>
            <person name="Peter M."/>
            <person name="Pfister S."/>
            <person name="Riley R."/>
            <person name="Sitrit Y."/>
            <person name="Stielow J.B."/>
            <person name="Szollosi G."/>
            <person name="Zifcakova L."/>
            <person name="Stursova M."/>
            <person name="Spatafora J.W."/>
            <person name="Tedersoo L."/>
            <person name="Vaario L.M."/>
            <person name="Yamada A."/>
            <person name="Yan M."/>
            <person name="Wang P."/>
            <person name="Xu J."/>
            <person name="Bruns T."/>
            <person name="Baldrian P."/>
            <person name="Vilgalys R."/>
            <person name="Dunand C."/>
            <person name="Henrissat B."/>
            <person name="Grigoriev I.V."/>
            <person name="Hibbett D."/>
            <person name="Nagy L.G."/>
            <person name="Martin F.M."/>
        </authorList>
    </citation>
    <scope>NUCLEOTIDE SEQUENCE</scope>
    <source>
        <strain evidence="1">P2</strain>
    </source>
</reference>